<evidence type="ECO:0000313" key="1">
    <source>
        <dbReference type="EMBL" id="SHJ75091.1"/>
    </source>
</evidence>
<sequence>MRFIYSLLFVFIFQIGFGQSVSLKSTKPIAMDRFVGIDNFKNAYFLKDRVLHKQGEDGNFVYNALQLGRITTVDIINPLKVVIFFQDTNTVVLLDNKLNEIERINFNNLPQFLNVSSATNAGSNSLWIFNMDTQQLELYNYRAKMQTVVSQPFPGKLMSQASNFNYCFTLTEKKLRAFNVYGSLLNETKNDGYENIVQLNENLVALKENSVYYIPDFAKRNDEEFRETVKLELPEMPIKDLQLTNDFLYIYDGKNLHTFTLTLPKKE</sequence>
<accession>A0A1M6LVA0</accession>
<dbReference type="Proteomes" id="UP000184172">
    <property type="component" value="Unassembled WGS sequence"/>
</dbReference>
<evidence type="ECO:0008006" key="3">
    <source>
        <dbReference type="Google" id="ProtNLM"/>
    </source>
</evidence>
<evidence type="ECO:0000313" key="2">
    <source>
        <dbReference type="Proteomes" id="UP000184172"/>
    </source>
</evidence>
<proteinExistence type="predicted"/>
<keyword evidence="2" id="KW-1185">Reference proteome</keyword>
<dbReference type="STRING" id="797419.SAMN05216556_1227"/>
<gene>
    <name evidence="1" type="ORF">SAMN04487908_12452</name>
</gene>
<dbReference type="OrthoDB" id="1143207at2"/>
<organism evidence="1 2">
    <name type="scientific">Aequorivita viscosa</name>
    <dbReference type="NCBI Taxonomy" id="797419"/>
    <lineage>
        <taxon>Bacteria</taxon>
        <taxon>Pseudomonadati</taxon>
        <taxon>Bacteroidota</taxon>
        <taxon>Flavobacteriia</taxon>
        <taxon>Flavobacteriales</taxon>
        <taxon>Flavobacteriaceae</taxon>
        <taxon>Aequorivita</taxon>
    </lineage>
</organism>
<protein>
    <recommendedName>
        <fullName evidence="3">6-bladed beta-propeller protein</fullName>
    </recommendedName>
</protein>
<name>A0A1M6LVA0_9FLAO</name>
<dbReference type="EMBL" id="FQYV01000024">
    <property type="protein sequence ID" value="SHJ75091.1"/>
    <property type="molecule type" value="Genomic_DNA"/>
</dbReference>
<reference evidence="2" key="1">
    <citation type="submission" date="2016-11" db="EMBL/GenBank/DDBJ databases">
        <authorList>
            <person name="Varghese N."/>
            <person name="Submissions S."/>
        </authorList>
    </citation>
    <scope>NUCLEOTIDE SEQUENCE [LARGE SCALE GENOMIC DNA]</scope>
    <source>
        <strain evidence="2">DSM 26349</strain>
    </source>
</reference>
<dbReference type="RefSeq" id="WP_073220534.1">
    <property type="nucleotide sequence ID" value="NZ_FNNS01000022.1"/>
</dbReference>
<dbReference type="AlphaFoldDB" id="A0A1M6LVA0"/>